<keyword evidence="1" id="KW-0235">DNA replication</keyword>
<dbReference type="GO" id="GO:0003677">
    <property type="term" value="F:DNA binding"/>
    <property type="evidence" value="ECO:0007669"/>
    <property type="project" value="UniProtKB-KW"/>
</dbReference>
<dbReference type="PANTHER" id="PTHR30153:SF2">
    <property type="entry name" value="REPLICATIVE DNA HELICASE"/>
    <property type="match status" value="1"/>
</dbReference>
<proteinExistence type="predicted"/>
<dbReference type="EMBL" id="JAPTNE010000070">
    <property type="protein sequence ID" value="MCZ0810335.1"/>
    <property type="molecule type" value="Genomic_DNA"/>
</dbReference>
<dbReference type="GO" id="GO:0005524">
    <property type="term" value="F:ATP binding"/>
    <property type="evidence" value="ECO:0007669"/>
    <property type="project" value="InterPro"/>
</dbReference>
<dbReference type="InterPro" id="IPR007693">
    <property type="entry name" value="DNA_helicase_DnaB-like_N"/>
</dbReference>
<dbReference type="Gene3D" id="1.10.860.10">
    <property type="entry name" value="DNAb Helicase, Chain A"/>
    <property type="match status" value="1"/>
</dbReference>
<protein>
    <recommendedName>
        <fullName evidence="3">DNA helicase DnaB-like N-terminal domain-containing protein</fullName>
    </recommendedName>
</protein>
<keyword evidence="2" id="KW-0238">DNA-binding</keyword>
<organism evidence="4 5">
    <name type="scientific">Brevibacillus laterosporus</name>
    <name type="common">Bacillus laterosporus</name>
    <dbReference type="NCBI Taxonomy" id="1465"/>
    <lineage>
        <taxon>Bacteria</taxon>
        <taxon>Bacillati</taxon>
        <taxon>Bacillota</taxon>
        <taxon>Bacilli</taxon>
        <taxon>Bacillales</taxon>
        <taxon>Paenibacillaceae</taxon>
        <taxon>Brevibacillus</taxon>
    </lineage>
</organism>
<name>A0AAP3DMM1_BRELA</name>
<dbReference type="RefSeq" id="WP_258435024.1">
    <property type="nucleotide sequence ID" value="NZ_JANSGW010000070.1"/>
</dbReference>
<evidence type="ECO:0000313" key="5">
    <source>
        <dbReference type="Proteomes" id="UP001077662"/>
    </source>
</evidence>
<feature type="domain" description="DNA helicase DnaB-like N-terminal" evidence="3">
    <location>
        <begin position="7"/>
        <end position="108"/>
    </location>
</feature>
<dbReference type="GO" id="GO:0005829">
    <property type="term" value="C:cytosol"/>
    <property type="evidence" value="ECO:0007669"/>
    <property type="project" value="TreeGrafter"/>
</dbReference>
<dbReference type="InterPro" id="IPR036185">
    <property type="entry name" value="DNA_heli_DnaB-like_N_sf"/>
</dbReference>
<dbReference type="Proteomes" id="UP001077662">
    <property type="component" value="Unassembled WGS sequence"/>
</dbReference>
<accession>A0AAP3DMM1</accession>
<reference evidence="4" key="1">
    <citation type="submission" date="2022-09" db="EMBL/GenBank/DDBJ databases">
        <title>Genome analysis and characterization of larvicidal activity of Brevibacillus strains.</title>
        <authorList>
            <person name="Patrusheva E.V."/>
            <person name="Izotova A.O."/>
            <person name="Toshchakov S.V."/>
            <person name="Sineoky S.P."/>
        </authorList>
    </citation>
    <scope>NUCLEOTIDE SEQUENCE</scope>
    <source>
        <strain evidence="4">VKPM_B-13247</strain>
    </source>
</reference>
<dbReference type="GO" id="GO:0006260">
    <property type="term" value="P:DNA replication"/>
    <property type="evidence" value="ECO:0007669"/>
    <property type="project" value="UniProtKB-KW"/>
</dbReference>
<sequence length="131" mass="14772">MFNMQEMPHSHEAEQAVIGSILKEPVIIEKVLERVNHESLYQPLHKKILMAMTERFESGTKIDILTVTTKLASDNLFISAGSSVYLTDLQASISTIETINYHAGIVAEQAKRRKLIRLGEQLQKDGHSLTR</sequence>
<evidence type="ECO:0000259" key="3">
    <source>
        <dbReference type="Pfam" id="PF00772"/>
    </source>
</evidence>
<comment type="caution">
    <text evidence="4">The sequence shown here is derived from an EMBL/GenBank/DDBJ whole genome shotgun (WGS) entry which is preliminary data.</text>
</comment>
<dbReference type="GO" id="GO:0003678">
    <property type="term" value="F:DNA helicase activity"/>
    <property type="evidence" value="ECO:0007669"/>
    <property type="project" value="InterPro"/>
</dbReference>
<evidence type="ECO:0000313" key="4">
    <source>
        <dbReference type="EMBL" id="MCZ0810335.1"/>
    </source>
</evidence>
<dbReference type="SUPFAM" id="SSF48024">
    <property type="entry name" value="N-terminal domain of DnaB helicase"/>
    <property type="match status" value="1"/>
</dbReference>
<gene>
    <name evidence="4" type="ORF">O0554_26245</name>
</gene>
<dbReference type="InterPro" id="IPR016136">
    <property type="entry name" value="DNA_helicase_N/primase_C"/>
</dbReference>
<dbReference type="PANTHER" id="PTHR30153">
    <property type="entry name" value="REPLICATIVE DNA HELICASE DNAB"/>
    <property type="match status" value="1"/>
</dbReference>
<evidence type="ECO:0000256" key="2">
    <source>
        <dbReference type="ARBA" id="ARBA00023125"/>
    </source>
</evidence>
<evidence type="ECO:0000256" key="1">
    <source>
        <dbReference type="ARBA" id="ARBA00022705"/>
    </source>
</evidence>
<dbReference type="Pfam" id="PF00772">
    <property type="entry name" value="DnaB"/>
    <property type="match status" value="1"/>
</dbReference>
<dbReference type="AlphaFoldDB" id="A0AAP3DMM1"/>